<name>A0ABV0QQX0_9TELE</name>
<keyword evidence="2" id="KW-1185">Reference proteome</keyword>
<dbReference type="EMBL" id="JAHRIN010018984">
    <property type="protein sequence ID" value="MEQ2198229.1"/>
    <property type="molecule type" value="Genomic_DNA"/>
</dbReference>
<organism evidence="1 2">
    <name type="scientific">Xenoophorus captivus</name>
    <dbReference type="NCBI Taxonomy" id="1517983"/>
    <lineage>
        <taxon>Eukaryota</taxon>
        <taxon>Metazoa</taxon>
        <taxon>Chordata</taxon>
        <taxon>Craniata</taxon>
        <taxon>Vertebrata</taxon>
        <taxon>Euteleostomi</taxon>
        <taxon>Actinopterygii</taxon>
        <taxon>Neopterygii</taxon>
        <taxon>Teleostei</taxon>
        <taxon>Neoteleostei</taxon>
        <taxon>Acanthomorphata</taxon>
        <taxon>Ovalentaria</taxon>
        <taxon>Atherinomorphae</taxon>
        <taxon>Cyprinodontiformes</taxon>
        <taxon>Goodeidae</taxon>
        <taxon>Xenoophorus</taxon>
    </lineage>
</organism>
<accession>A0ABV0QQX0</accession>
<proteinExistence type="predicted"/>
<reference evidence="1 2" key="1">
    <citation type="submission" date="2021-06" db="EMBL/GenBank/DDBJ databases">
        <authorList>
            <person name="Palmer J.M."/>
        </authorList>
    </citation>
    <scope>NUCLEOTIDE SEQUENCE [LARGE SCALE GENOMIC DNA]</scope>
    <source>
        <strain evidence="1 2">XC_2019</strain>
        <tissue evidence="1">Muscle</tissue>
    </source>
</reference>
<evidence type="ECO:0000313" key="1">
    <source>
        <dbReference type="EMBL" id="MEQ2198229.1"/>
    </source>
</evidence>
<gene>
    <name evidence="1" type="ORF">XENOCAPTIV_009764</name>
</gene>
<evidence type="ECO:0000313" key="2">
    <source>
        <dbReference type="Proteomes" id="UP001434883"/>
    </source>
</evidence>
<protein>
    <submittedName>
        <fullName evidence="1">Uncharacterized protein</fullName>
    </submittedName>
</protein>
<comment type="caution">
    <text evidence="1">The sequence shown here is derived from an EMBL/GenBank/DDBJ whole genome shotgun (WGS) entry which is preliminary data.</text>
</comment>
<sequence length="108" mass="12489">MAGHRMGCSFTCQFVTNPESYRAKKLSAPLLNSNLIQCRLLVHKVSNFIRCTLTRILSQKVFGETNLKRLTKRDSEIQWLGKVQFFTLQQSSMSFIEILCDKSTERIK</sequence>
<dbReference type="Proteomes" id="UP001434883">
    <property type="component" value="Unassembled WGS sequence"/>
</dbReference>